<gene>
    <name evidence="2" type="ORF">B0T14DRAFT_438554</name>
</gene>
<dbReference type="Proteomes" id="UP001175000">
    <property type="component" value="Unassembled WGS sequence"/>
</dbReference>
<sequence>AKIWLQTCIESHTTCKASFSSFFPARVLGVSPETLGASYVWLLISDDGERRGEKYVCLSRCWGRKPFLQTKSTNIEAHKNGISMAGLPPNFQDAADITRRPRLRYIWIDSLCIMQDDISDWRKESARISSIYEHAFLVLSATKSKDAYEGMCISGFPTAHKTRTIKTATSTVAQDDGFSNDWALPATGRAWIFQERLLSTRVLHFGPEELTCECLESFDCQCGTLRNGPETAIKRRQNVMAWQSMPPEQLNELWYDLVYRYHQLNLTNQGDIFPAISGLAKHFQRARGSGYVAGLWRGDLPHTLLWYRNRLPIHTYCGGRESEKAGAGRFRDWNGGHVTP</sequence>
<organism evidence="2 3">
    <name type="scientific">Immersiella caudata</name>
    <dbReference type="NCBI Taxonomy" id="314043"/>
    <lineage>
        <taxon>Eukaryota</taxon>
        <taxon>Fungi</taxon>
        <taxon>Dikarya</taxon>
        <taxon>Ascomycota</taxon>
        <taxon>Pezizomycotina</taxon>
        <taxon>Sordariomycetes</taxon>
        <taxon>Sordariomycetidae</taxon>
        <taxon>Sordariales</taxon>
        <taxon>Lasiosphaeriaceae</taxon>
        <taxon>Immersiella</taxon>
    </lineage>
</organism>
<dbReference type="PANTHER" id="PTHR33112:SF13">
    <property type="entry name" value="HETEROKARYON INCOMPATIBILITY DOMAIN-CONTAINING PROTEIN"/>
    <property type="match status" value="1"/>
</dbReference>
<evidence type="ECO:0000259" key="1">
    <source>
        <dbReference type="Pfam" id="PF06985"/>
    </source>
</evidence>
<evidence type="ECO:0000313" key="2">
    <source>
        <dbReference type="EMBL" id="KAK0613940.1"/>
    </source>
</evidence>
<feature type="non-terminal residue" evidence="2">
    <location>
        <position position="340"/>
    </location>
</feature>
<reference evidence="2" key="1">
    <citation type="submission" date="2023-06" db="EMBL/GenBank/DDBJ databases">
        <title>Genome-scale phylogeny and comparative genomics of the fungal order Sordariales.</title>
        <authorList>
            <consortium name="Lawrence Berkeley National Laboratory"/>
            <person name="Hensen N."/>
            <person name="Bonometti L."/>
            <person name="Westerberg I."/>
            <person name="Brannstrom I.O."/>
            <person name="Guillou S."/>
            <person name="Cros-Aarteil S."/>
            <person name="Calhoun S."/>
            <person name="Haridas S."/>
            <person name="Kuo A."/>
            <person name="Mondo S."/>
            <person name="Pangilinan J."/>
            <person name="Riley R."/>
            <person name="Labutti K."/>
            <person name="Andreopoulos B."/>
            <person name="Lipzen A."/>
            <person name="Chen C."/>
            <person name="Yanf M."/>
            <person name="Daum C."/>
            <person name="Ng V."/>
            <person name="Clum A."/>
            <person name="Steindorff A."/>
            <person name="Ohm R."/>
            <person name="Martin F."/>
            <person name="Silar P."/>
            <person name="Natvig D."/>
            <person name="Lalanne C."/>
            <person name="Gautier V."/>
            <person name="Ament-Velasquez S.L."/>
            <person name="Kruys A."/>
            <person name="Hutchinson M.I."/>
            <person name="Powell A.J."/>
            <person name="Barry K."/>
            <person name="Miller A.N."/>
            <person name="Grigoriev I.V."/>
            <person name="Debuchy R."/>
            <person name="Gladieux P."/>
            <person name="Thoren M.H."/>
            <person name="Johannesson H."/>
        </authorList>
    </citation>
    <scope>NUCLEOTIDE SEQUENCE</scope>
    <source>
        <strain evidence="2">CBS 606.72</strain>
    </source>
</reference>
<protein>
    <submittedName>
        <fullName evidence="2">Heterokaryon incompatibility protein-domain-containing protein</fullName>
    </submittedName>
</protein>
<keyword evidence="3" id="KW-1185">Reference proteome</keyword>
<comment type="caution">
    <text evidence="2">The sequence shown here is derived from an EMBL/GenBank/DDBJ whole genome shotgun (WGS) entry which is preliminary data.</text>
</comment>
<dbReference type="Pfam" id="PF06985">
    <property type="entry name" value="HET"/>
    <property type="match status" value="1"/>
</dbReference>
<dbReference type="InterPro" id="IPR010730">
    <property type="entry name" value="HET"/>
</dbReference>
<proteinExistence type="predicted"/>
<evidence type="ECO:0000313" key="3">
    <source>
        <dbReference type="Proteomes" id="UP001175000"/>
    </source>
</evidence>
<dbReference type="AlphaFoldDB" id="A0AA40BUC8"/>
<name>A0AA40BUC8_9PEZI</name>
<feature type="domain" description="Heterokaryon incompatibility" evidence="1">
    <location>
        <begin position="55"/>
        <end position="195"/>
    </location>
</feature>
<dbReference type="EMBL" id="JAULSU010000006">
    <property type="protein sequence ID" value="KAK0613940.1"/>
    <property type="molecule type" value="Genomic_DNA"/>
</dbReference>
<dbReference type="PANTHER" id="PTHR33112">
    <property type="entry name" value="DOMAIN PROTEIN, PUTATIVE-RELATED"/>
    <property type="match status" value="1"/>
</dbReference>
<accession>A0AA40BUC8</accession>